<feature type="chain" id="PRO_5044710194" description="Phosphatase" evidence="3">
    <location>
        <begin position="29"/>
        <end position="385"/>
    </location>
</feature>
<dbReference type="AlphaFoldDB" id="A0AAN5IF90"/>
<evidence type="ECO:0008006" key="7">
    <source>
        <dbReference type="Google" id="ProtNLM"/>
    </source>
</evidence>
<protein>
    <recommendedName>
        <fullName evidence="7">Phosphatase</fullName>
    </recommendedName>
</protein>
<dbReference type="EMBL" id="BTRK01000006">
    <property type="protein sequence ID" value="GMR62116.1"/>
    <property type="molecule type" value="Genomic_DNA"/>
</dbReference>
<feature type="non-terminal residue" evidence="4">
    <location>
        <position position="1"/>
    </location>
</feature>
<keyword evidence="6" id="KW-1185">Reference proteome</keyword>
<name>A0AAN5IF90_9BILA</name>
<proteinExistence type="inferred from homology"/>
<dbReference type="InterPro" id="IPR050645">
    <property type="entry name" value="Histidine_acid_phosphatase"/>
</dbReference>
<dbReference type="SUPFAM" id="SSF53254">
    <property type="entry name" value="Phosphoglycerate mutase-like"/>
    <property type="match status" value="1"/>
</dbReference>
<dbReference type="PANTHER" id="PTHR11567:SF210">
    <property type="entry name" value="ACID PHOSPHATASE 5-RELATED"/>
    <property type="match status" value="1"/>
</dbReference>
<reference evidence="6" key="1">
    <citation type="submission" date="2022-10" db="EMBL/GenBank/DDBJ databases">
        <title>Genome assembly of Pristionchus species.</title>
        <authorList>
            <person name="Yoshida K."/>
            <person name="Sommer R.J."/>
        </authorList>
    </citation>
    <scope>NUCLEOTIDE SEQUENCE [LARGE SCALE GENOMIC DNA]</scope>
    <source>
        <strain evidence="6">RS5460</strain>
    </source>
</reference>
<dbReference type="InterPro" id="IPR029033">
    <property type="entry name" value="His_PPase_superfam"/>
</dbReference>
<dbReference type="Gene3D" id="3.40.50.1240">
    <property type="entry name" value="Phosphoglycerate mutase-like"/>
    <property type="match status" value="1"/>
</dbReference>
<gene>
    <name evidence="4" type="ORF">PMAYCL1PPCAC_32310</name>
    <name evidence="5" type="ORF">PMAYCL1PPCAC_32311</name>
</gene>
<evidence type="ECO:0000313" key="4">
    <source>
        <dbReference type="EMBL" id="GMR62115.1"/>
    </source>
</evidence>
<evidence type="ECO:0000313" key="5">
    <source>
        <dbReference type="EMBL" id="GMR62116.1"/>
    </source>
</evidence>
<dbReference type="Proteomes" id="UP001328107">
    <property type="component" value="Unassembled WGS sequence"/>
</dbReference>
<comment type="catalytic activity">
    <reaction evidence="1">
        <text>a phosphate monoester + H2O = an alcohol + phosphate</text>
        <dbReference type="Rhea" id="RHEA:15017"/>
        <dbReference type="ChEBI" id="CHEBI:15377"/>
        <dbReference type="ChEBI" id="CHEBI:30879"/>
        <dbReference type="ChEBI" id="CHEBI:43474"/>
        <dbReference type="ChEBI" id="CHEBI:67140"/>
        <dbReference type="EC" id="3.1.3.2"/>
    </reaction>
</comment>
<comment type="similarity">
    <text evidence="2">Belongs to the histidine acid phosphatase family.</text>
</comment>
<evidence type="ECO:0000256" key="2">
    <source>
        <dbReference type="ARBA" id="ARBA00005375"/>
    </source>
</evidence>
<dbReference type="Pfam" id="PF00328">
    <property type="entry name" value="His_Phos_2"/>
    <property type="match status" value="1"/>
</dbReference>
<organism evidence="4 6">
    <name type="scientific">Pristionchus mayeri</name>
    <dbReference type="NCBI Taxonomy" id="1317129"/>
    <lineage>
        <taxon>Eukaryota</taxon>
        <taxon>Metazoa</taxon>
        <taxon>Ecdysozoa</taxon>
        <taxon>Nematoda</taxon>
        <taxon>Chromadorea</taxon>
        <taxon>Rhabditida</taxon>
        <taxon>Rhabditina</taxon>
        <taxon>Diplogasteromorpha</taxon>
        <taxon>Diplogasteroidea</taxon>
        <taxon>Neodiplogasteridae</taxon>
        <taxon>Pristionchus</taxon>
    </lineage>
</organism>
<dbReference type="PROSITE" id="PS00616">
    <property type="entry name" value="HIS_ACID_PHOSPHAT_1"/>
    <property type="match status" value="1"/>
</dbReference>
<keyword evidence="3" id="KW-0732">Signal</keyword>
<dbReference type="PANTHER" id="PTHR11567">
    <property type="entry name" value="ACID PHOSPHATASE-RELATED"/>
    <property type="match status" value="1"/>
</dbReference>
<accession>A0AAN5IF90</accession>
<dbReference type="GO" id="GO:0003993">
    <property type="term" value="F:acid phosphatase activity"/>
    <property type="evidence" value="ECO:0007669"/>
    <property type="project" value="UniProtKB-EC"/>
</dbReference>
<reference evidence="4" key="2">
    <citation type="submission" date="2023-06" db="EMBL/GenBank/DDBJ databases">
        <title>Genome assembly of Pristionchus species.</title>
        <authorList>
            <person name="Yoshida K."/>
            <person name="Sommer R.J."/>
        </authorList>
    </citation>
    <scope>NUCLEOTIDE SEQUENCE</scope>
    <source>
        <strain evidence="4">RS5460</strain>
    </source>
</reference>
<feature type="non-terminal residue" evidence="4">
    <location>
        <position position="385"/>
    </location>
</feature>
<dbReference type="InterPro" id="IPR033379">
    <property type="entry name" value="Acid_Pase_AS"/>
</dbReference>
<feature type="signal peptide" evidence="3">
    <location>
        <begin position="1"/>
        <end position="28"/>
    </location>
</feature>
<comment type="caution">
    <text evidence="4">The sequence shown here is derived from an EMBL/GenBank/DDBJ whole genome shotgun (WGS) entry which is preliminary data.</text>
</comment>
<evidence type="ECO:0000256" key="1">
    <source>
        <dbReference type="ARBA" id="ARBA00000032"/>
    </source>
</evidence>
<sequence length="385" mass="43538">PYLPLPSIDCRCIMIFLLILLISPVVSSSEELLFVQTVYRHGDRTPRGTYPTDPYQEDFWGVPWGELTTLGMKQHFLQGQRLKRLYVDKEKFMSSKYSRYDTSIRSADAPRCLQSAGAQMAGFYSGSPTHPTDLPDWPADWTPLPIHTVPHNEDRELEAGVNCDRADQLLAQRVLKKNFLDFLASNWALFADILIHSGGDYEANLDALEHIWDAISIEKGVYNLTLPDWITDDFYKALGGAMEEALDYVDGGAGFDYPEDTELLRLRAGFFLKEWIKNINNAMGGNGLKYYSYSSHDSIVTDFMLLLGAKEKVIGKGNPDYAATVTCEVWRRSDGYYLKFLYSADAYSDFVPFTRFITGCPDADDFCPVDAFMARSQPFIPESAD</sequence>
<evidence type="ECO:0000313" key="6">
    <source>
        <dbReference type="Proteomes" id="UP001328107"/>
    </source>
</evidence>
<evidence type="ECO:0000256" key="3">
    <source>
        <dbReference type="SAM" id="SignalP"/>
    </source>
</evidence>
<dbReference type="InterPro" id="IPR000560">
    <property type="entry name" value="His_Pase_clade-2"/>
</dbReference>
<dbReference type="CDD" id="cd07061">
    <property type="entry name" value="HP_HAP_like"/>
    <property type="match status" value="1"/>
</dbReference>
<dbReference type="EMBL" id="BTRK01000006">
    <property type="protein sequence ID" value="GMR62115.1"/>
    <property type="molecule type" value="Genomic_DNA"/>
</dbReference>